<reference evidence="2" key="1">
    <citation type="journal article" name="BMC Genomics">
        <title>Long-read sequencing and de novo genome assembly of marine medaka (Oryzias melastigma).</title>
        <authorList>
            <person name="Liang P."/>
            <person name="Saqib H.S.A."/>
            <person name="Ni X."/>
            <person name="Shen Y."/>
        </authorList>
    </citation>
    <scope>NUCLEOTIDE SEQUENCE</scope>
    <source>
        <strain evidence="2">Bigg-433</strain>
    </source>
</reference>
<feature type="chain" id="PRO_5033016016" description="Secreted protein" evidence="1">
    <location>
        <begin position="26"/>
        <end position="105"/>
    </location>
</feature>
<accession>A0A834CDA4</accession>
<keyword evidence="1" id="KW-0732">Signal</keyword>
<feature type="signal peptide" evidence="1">
    <location>
        <begin position="1"/>
        <end position="25"/>
    </location>
</feature>
<evidence type="ECO:0000313" key="3">
    <source>
        <dbReference type="Proteomes" id="UP000646548"/>
    </source>
</evidence>
<evidence type="ECO:0000256" key="1">
    <source>
        <dbReference type="SAM" id="SignalP"/>
    </source>
</evidence>
<evidence type="ECO:0008006" key="4">
    <source>
        <dbReference type="Google" id="ProtNLM"/>
    </source>
</evidence>
<comment type="caution">
    <text evidence="2">The sequence shown here is derived from an EMBL/GenBank/DDBJ whole genome shotgun (WGS) entry which is preliminary data.</text>
</comment>
<gene>
    <name evidence="2" type="ORF">FQA47_005523</name>
</gene>
<dbReference type="EMBL" id="WKFB01000302">
    <property type="protein sequence ID" value="KAF6727482.1"/>
    <property type="molecule type" value="Genomic_DNA"/>
</dbReference>
<name>A0A834CDA4_ORYME</name>
<dbReference type="AlphaFoldDB" id="A0A834CDA4"/>
<sequence length="105" mass="12326">MRRSRMFHTFVTDLIWFLFSRGTFSLEEKSRKERCRTRTTSVHLTKNNPVCLFHAVILNPCEVQSSERINVNERQALMKVHGSHAVSFVGMSLIYNELRFSSFKT</sequence>
<evidence type="ECO:0000313" key="2">
    <source>
        <dbReference type="EMBL" id="KAF6727482.1"/>
    </source>
</evidence>
<protein>
    <recommendedName>
        <fullName evidence="4">Secreted protein</fullName>
    </recommendedName>
</protein>
<organism evidence="2 3">
    <name type="scientific">Oryzias melastigma</name>
    <name type="common">Marine medaka</name>
    <dbReference type="NCBI Taxonomy" id="30732"/>
    <lineage>
        <taxon>Eukaryota</taxon>
        <taxon>Metazoa</taxon>
        <taxon>Chordata</taxon>
        <taxon>Craniata</taxon>
        <taxon>Vertebrata</taxon>
        <taxon>Euteleostomi</taxon>
        <taxon>Actinopterygii</taxon>
        <taxon>Neopterygii</taxon>
        <taxon>Teleostei</taxon>
        <taxon>Neoteleostei</taxon>
        <taxon>Acanthomorphata</taxon>
        <taxon>Ovalentaria</taxon>
        <taxon>Atherinomorphae</taxon>
        <taxon>Beloniformes</taxon>
        <taxon>Adrianichthyidae</taxon>
        <taxon>Oryziinae</taxon>
        <taxon>Oryzias</taxon>
    </lineage>
</organism>
<proteinExistence type="predicted"/>
<dbReference type="Proteomes" id="UP000646548">
    <property type="component" value="Unassembled WGS sequence"/>
</dbReference>